<dbReference type="RefSeq" id="WP_189647608.1">
    <property type="nucleotide sequence ID" value="NZ_BMRC01000005.1"/>
</dbReference>
<dbReference type="InterPro" id="IPR036249">
    <property type="entry name" value="Thioredoxin-like_sf"/>
</dbReference>
<dbReference type="Proteomes" id="UP001589647">
    <property type="component" value="Unassembled WGS sequence"/>
</dbReference>
<feature type="domain" description="Thioredoxin" evidence="1">
    <location>
        <begin position="54"/>
        <end position="182"/>
    </location>
</feature>
<dbReference type="PROSITE" id="PS51352">
    <property type="entry name" value="THIOREDOXIN_2"/>
    <property type="match status" value="1"/>
</dbReference>
<protein>
    <submittedName>
        <fullName evidence="2">Redoxin domain-containing protein</fullName>
    </submittedName>
</protein>
<sequence length="182" mass="18744">MPYVIAVAALIGVLCMMDLVLTLGVVRRLKEHDKLIEVLYETLEAGGLAGSSGLAVGDRVGDFDVTAVDGARTTLGALPDGAVVAFVAAECDACRKELPELVKWASGQDRSRVLVVVDGHGGDPRPMVRALSPVAQVVLEDGGGAASEAFGIRSFPSFFQVGGGVVQGRVRGVSRLPAGSTA</sequence>
<proteinExistence type="predicted"/>
<reference evidence="2 3" key="1">
    <citation type="submission" date="2024-09" db="EMBL/GenBank/DDBJ databases">
        <authorList>
            <person name="Sun Q."/>
            <person name="Mori K."/>
        </authorList>
    </citation>
    <scope>NUCLEOTIDE SEQUENCE [LARGE SCALE GENOMIC DNA]</scope>
    <source>
        <strain evidence="2 3">CCM 3426</strain>
    </source>
</reference>
<name>A0ABV5IVG7_9ACTN</name>
<dbReference type="InterPro" id="IPR013766">
    <property type="entry name" value="Thioredoxin_domain"/>
</dbReference>
<evidence type="ECO:0000313" key="3">
    <source>
        <dbReference type="Proteomes" id="UP001589647"/>
    </source>
</evidence>
<dbReference type="Gene3D" id="3.40.30.10">
    <property type="entry name" value="Glutaredoxin"/>
    <property type="match status" value="1"/>
</dbReference>
<accession>A0ABV5IVG7</accession>
<evidence type="ECO:0000313" key="2">
    <source>
        <dbReference type="EMBL" id="MFB9208562.1"/>
    </source>
</evidence>
<dbReference type="EMBL" id="JBHMEI010000078">
    <property type="protein sequence ID" value="MFB9208562.1"/>
    <property type="molecule type" value="Genomic_DNA"/>
</dbReference>
<dbReference type="SUPFAM" id="SSF52833">
    <property type="entry name" value="Thioredoxin-like"/>
    <property type="match status" value="1"/>
</dbReference>
<keyword evidence="3" id="KW-1185">Reference proteome</keyword>
<gene>
    <name evidence="2" type="ORF">ACFFV7_45785</name>
</gene>
<comment type="caution">
    <text evidence="2">The sequence shown here is derived from an EMBL/GenBank/DDBJ whole genome shotgun (WGS) entry which is preliminary data.</text>
</comment>
<evidence type="ECO:0000259" key="1">
    <source>
        <dbReference type="PROSITE" id="PS51352"/>
    </source>
</evidence>
<organism evidence="2 3">
    <name type="scientific">Nonomuraea spiralis</name>
    <dbReference type="NCBI Taxonomy" id="46182"/>
    <lineage>
        <taxon>Bacteria</taxon>
        <taxon>Bacillati</taxon>
        <taxon>Actinomycetota</taxon>
        <taxon>Actinomycetes</taxon>
        <taxon>Streptosporangiales</taxon>
        <taxon>Streptosporangiaceae</taxon>
        <taxon>Nonomuraea</taxon>
    </lineage>
</organism>